<protein>
    <recommendedName>
        <fullName evidence="4 7">DNA replication complex GINS protein PSF1</fullName>
    </recommendedName>
</protein>
<evidence type="ECO:0000259" key="8">
    <source>
        <dbReference type="Pfam" id="PF05916"/>
    </source>
</evidence>
<dbReference type="VEuPathDB" id="FungiDB:QG37_06758"/>
<feature type="domain" description="DNA replication complex GINS protein PSF1 C-terminal" evidence="9">
    <location>
        <begin position="170"/>
        <end position="218"/>
    </location>
</feature>
<comment type="subunit">
    <text evidence="3">Component of the GINS complex which is a heterotetramer of SLD5, PSF1, PSF2 and PSF3.</text>
</comment>
<evidence type="ECO:0000256" key="3">
    <source>
        <dbReference type="ARBA" id="ARBA00011352"/>
    </source>
</evidence>
<evidence type="ECO:0000256" key="6">
    <source>
        <dbReference type="ARBA" id="ARBA00023242"/>
    </source>
</evidence>
<reference evidence="10" key="2">
    <citation type="submission" date="2017-11" db="EMBL/GenBank/DDBJ databases">
        <title>Candida auris genome assembly and annotation.</title>
        <authorList>
            <person name="Munoz J.F."/>
            <person name="Gade L.G."/>
            <person name="Chow N.A."/>
            <person name="Litvintseva A.P."/>
            <person name="Loparev V.N."/>
            <person name="Cuomo C.A."/>
        </authorList>
    </citation>
    <scope>NUCLEOTIDE SEQUENCE</scope>
    <source>
        <strain evidence="10">B8441</strain>
    </source>
</reference>
<dbReference type="VEuPathDB" id="FungiDB:CJJ09_003880"/>
<dbReference type="PANTHER" id="PTHR12914">
    <property type="entry name" value="PARTNER OF SLD5"/>
    <property type="match status" value="1"/>
</dbReference>
<dbReference type="Gene3D" id="1.20.58.1030">
    <property type="match status" value="1"/>
</dbReference>
<evidence type="ECO:0000256" key="5">
    <source>
        <dbReference type="ARBA" id="ARBA00022705"/>
    </source>
</evidence>
<dbReference type="CDD" id="cd11710">
    <property type="entry name" value="GINS_A_psf1"/>
    <property type="match status" value="1"/>
</dbReference>
<dbReference type="PANTHER" id="PTHR12914:SF2">
    <property type="entry name" value="DNA REPLICATION COMPLEX GINS PROTEIN PSF1"/>
    <property type="match status" value="1"/>
</dbReference>
<name>A0A2H0ZDQ6_CANAR</name>
<proteinExistence type="inferred from homology"/>
<evidence type="ECO:0000259" key="9">
    <source>
        <dbReference type="Pfam" id="PF24997"/>
    </source>
</evidence>
<dbReference type="VEuPathDB" id="FungiDB:CJI96_0004767"/>
<dbReference type="InterPro" id="IPR036224">
    <property type="entry name" value="GINS_bundle-like_dom_sf"/>
</dbReference>
<dbReference type="VEuPathDB" id="FungiDB:B9J08_005462"/>
<evidence type="ECO:0000256" key="4">
    <source>
        <dbReference type="ARBA" id="ARBA00015143"/>
    </source>
</evidence>
<dbReference type="Pfam" id="PF24997">
    <property type="entry name" value="PSF1_C"/>
    <property type="match status" value="1"/>
</dbReference>
<dbReference type="EMBL" id="PEKT02000010">
    <property type="protein sequence ID" value="PIS48759.1"/>
    <property type="molecule type" value="Genomic_DNA"/>
</dbReference>
<keyword evidence="5 7" id="KW-0235">DNA replication</keyword>
<keyword evidence="6 7" id="KW-0539">Nucleus</keyword>
<dbReference type="SUPFAM" id="SSF158573">
    <property type="entry name" value="GINS helical bundle-like"/>
    <property type="match status" value="1"/>
</dbReference>
<dbReference type="Pfam" id="PF05916">
    <property type="entry name" value="Sld5"/>
    <property type="match status" value="1"/>
</dbReference>
<comment type="subcellular location">
    <subcellularLocation>
        <location evidence="1 7">Nucleus</location>
    </subcellularLocation>
</comment>
<comment type="similarity">
    <text evidence="2 7">Belongs to the GINS1/PSF1 family.</text>
</comment>
<comment type="function">
    <text evidence="7">Required for correct functioning of the GINS complex, a complex that plays an essential role in the initiation of DNA replication, and progression of DNA replication forks. GINS complex seems to bind preferentially to single-stranded DNA.</text>
</comment>
<dbReference type="InterPro" id="IPR056783">
    <property type="entry name" value="PSF1_C"/>
</dbReference>
<dbReference type="STRING" id="498019.A0A2H0ZDQ6"/>
<evidence type="ECO:0000313" key="10">
    <source>
        <dbReference type="EMBL" id="PIS48759.1"/>
    </source>
</evidence>
<dbReference type="InterPro" id="IPR005339">
    <property type="entry name" value="GINS_Psf1"/>
</dbReference>
<evidence type="ECO:0000256" key="1">
    <source>
        <dbReference type="ARBA" id="ARBA00004123"/>
    </source>
</evidence>
<dbReference type="EMBL" id="CP076752">
    <property type="protein sequence ID" value="QWW24501.1"/>
    <property type="molecule type" value="Genomic_DNA"/>
</dbReference>
<dbReference type="InterPro" id="IPR021151">
    <property type="entry name" value="GINS_A"/>
</dbReference>
<sequence length="218" mass="25114">MYGDSAQKLLLDGKRTSNLTELPLYQLDLVKDIVSEITDLKNDVDFLNEQELFPEDASEEERRIAQCQIFVRSLYMRRNKRCLLAHQKLRADKINEFSWLNIDPIYTTDGNAQATQAENNAGSSGTTKLALNNLSHPEQEYYKQYQDLILDFKSSFADIDLSGNLEPPTDIFIDVRVLKDGGEIQTEYGVFNLIKDSQFYVRKSDVDRLIQQGYLEQI</sequence>
<dbReference type="VEuPathDB" id="FungiDB:CJJ07_002977"/>
<dbReference type="Proteomes" id="UP000825438">
    <property type="component" value="Chromosome IV"/>
</dbReference>
<reference evidence="10" key="1">
    <citation type="journal article" date="2017" name="Clin. Infect. Dis.">
        <title>Simultaneous emergence of multidrug-resistant Candida auris on 3 continents confirmed by whole-genome sequencing and epidemiological analyses.</title>
        <authorList>
            <person name="Lockhart S.R."/>
            <person name="Etienne K.A."/>
            <person name="Vallabhaneni S."/>
            <person name="Farooqi J."/>
            <person name="Chowdhary A."/>
            <person name="Govender N.P."/>
            <person name="Colombo A.L."/>
            <person name="Calvo B."/>
            <person name="Cuomo C.A."/>
            <person name="Desjardins C.A."/>
            <person name="Berkow E.L."/>
            <person name="Castanheira M."/>
            <person name="Magobo R.E."/>
            <person name="Jabeen K."/>
            <person name="Asghar R.J."/>
            <person name="Meis J.F."/>
            <person name="Jackson B."/>
            <person name="Chiller T."/>
            <person name="Litvintseva A.P."/>
        </authorList>
    </citation>
    <scope>NUCLEOTIDE SEQUENCE [LARGE SCALE GENOMIC DNA]</scope>
    <source>
        <strain evidence="10">B8441</strain>
    </source>
</reference>
<dbReference type="GO" id="GO:1902983">
    <property type="term" value="P:DNA strand elongation involved in mitotic DNA replication"/>
    <property type="evidence" value="ECO:0007669"/>
    <property type="project" value="TreeGrafter"/>
</dbReference>
<feature type="domain" description="GINS subunit" evidence="8">
    <location>
        <begin position="55"/>
        <end position="155"/>
    </location>
</feature>
<evidence type="ECO:0000313" key="11">
    <source>
        <dbReference type="EMBL" id="QWW24501.1"/>
    </source>
</evidence>
<evidence type="ECO:0000256" key="7">
    <source>
        <dbReference type="RuleBase" id="RU368085"/>
    </source>
</evidence>
<organism evidence="10">
    <name type="scientific">Candidozyma auris</name>
    <name type="common">Yeast</name>
    <name type="synonym">Candida auris</name>
    <dbReference type="NCBI Taxonomy" id="498019"/>
    <lineage>
        <taxon>Eukaryota</taxon>
        <taxon>Fungi</taxon>
        <taxon>Dikarya</taxon>
        <taxon>Ascomycota</taxon>
        <taxon>Saccharomycotina</taxon>
        <taxon>Pichiomycetes</taxon>
        <taxon>Metschnikowiaceae</taxon>
        <taxon>Candidozyma</taxon>
    </lineage>
</organism>
<accession>A0A2H0ZDQ6</accession>
<dbReference type="OMA" id="MFCEKAT"/>
<dbReference type="AlphaFoldDB" id="A0A2H0ZDQ6"/>
<reference evidence="11" key="3">
    <citation type="submission" date="2021-06" db="EMBL/GenBank/DDBJ databases">
        <title>Candida auris outbreak in lebanese hospital.</title>
        <authorList>
            <person name="Finianos M."/>
        </authorList>
    </citation>
    <scope>NUCLEOTIDE SEQUENCE</scope>
    <source>
        <strain evidence="11">CA7LBN</strain>
    </source>
</reference>
<dbReference type="CDD" id="cd21696">
    <property type="entry name" value="GINS_B_Psf1"/>
    <property type="match status" value="1"/>
</dbReference>
<evidence type="ECO:0000256" key="2">
    <source>
        <dbReference type="ARBA" id="ARBA00006677"/>
    </source>
</evidence>
<dbReference type="VEuPathDB" id="FungiDB:CJI97_005545"/>
<dbReference type="GO" id="GO:0000811">
    <property type="term" value="C:GINS complex"/>
    <property type="evidence" value="ECO:0007669"/>
    <property type="project" value="UniProtKB-UniRule"/>
</dbReference>
<gene>
    <name evidence="10" type="ORF">B9J08_005462</name>
    <name evidence="11" type="ORF">CA7LBN_003358</name>
</gene>